<evidence type="ECO:0000313" key="5">
    <source>
        <dbReference type="EMBL" id="CAC5419501.1"/>
    </source>
</evidence>
<dbReference type="Proteomes" id="UP000507470">
    <property type="component" value="Unassembled WGS sequence"/>
</dbReference>
<feature type="compositionally biased region" description="Acidic residues" evidence="3">
    <location>
        <begin position="711"/>
        <end position="756"/>
    </location>
</feature>
<gene>
    <name evidence="5" type="ORF">MCOR_51831</name>
</gene>
<feature type="coiled-coil region" evidence="2">
    <location>
        <begin position="86"/>
        <end position="146"/>
    </location>
</feature>
<dbReference type="InterPro" id="IPR009852">
    <property type="entry name" value="CENPJ_C_dom"/>
</dbReference>
<feature type="compositionally biased region" description="Basic and acidic residues" evidence="3">
    <location>
        <begin position="370"/>
        <end position="380"/>
    </location>
</feature>
<dbReference type="Gene3D" id="2.60.450.20">
    <property type="match status" value="1"/>
</dbReference>
<feature type="region of interest" description="Disordered" evidence="3">
    <location>
        <begin position="642"/>
        <end position="773"/>
    </location>
</feature>
<dbReference type="Pfam" id="PF07202">
    <property type="entry name" value="Tcp10_C"/>
    <property type="match status" value="4"/>
</dbReference>
<feature type="domain" description="Centromere protein J C-terminal" evidence="4">
    <location>
        <begin position="1413"/>
        <end position="1441"/>
    </location>
</feature>
<evidence type="ECO:0000256" key="3">
    <source>
        <dbReference type="SAM" id="MobiDB-lite"/>
    </source>
</evidence>
<feature type="compositionally biased region" description="Low complexity" evidence="3">
    <location>
        <begin position="962"/>
        <end position="976"/>
    </location>
</feature>
<dbReference type="GO" id="GO:0005813">
    <property type="term" value="C:centrosome"/>
    <property type="evidence" value="ECO:0007669"/>
    <property type="project" value="TreeGrafter"/>
</dbReference>
<feature type="compositionally biased region" description="Polar residues" evidence="3">
    <location>
        <begin position="1252"/>
        <end position="1261"/>
    </location>
</feature>
<comment type="similarity">
    <text evidence="1">Belongs to the TCP10 family.</text>
</comment>
<name>A0A6J8EKB4_MYTCO</name>
<feature type="compositionally biased region" description="Low complexity" evidence="3">
    <location>
        <begin position="1185"/>
        <end position="1196"/>
    </location>
</feature>
<evidence type="ECO:0000256" key="2">
    <source>
        <dbReference type="SAM" id="Coils"/>
    </source>
</evidence>
<dbReference type="PANTHER" id="PTHR10331:SF6">
    <property type="entry name" value="SPINDLE ASSEMBLY ABNORMAL 4"/>
    <property type="match status" value="1"/>
</dbReference>
<keyword evidence="6" id="KW-1185">Reference proteome</keyword>
<dbReference type="InterPro" id="IPR026581">
    <property type="entry name" value="TCP10L/CENPJ"/>
</dbReference>
<protein>
    <submittedName>
        <fullName evidence="5">CENPJ</fullName>
    </submittedName>
</protein>
<feature type="compositionally biased region" description="Polar residues" evidence="3">
    <location>
        <begin position="1152"/>
        <end position="1173"/>
    </location>
</feature>
<dbReference type="GO" id="GO:0015631">
    <property type="term" value="F:tubulin binding"/>
    <property type="evidence" value="ECO:0007669"/>
    <property type="project" value="TreeGrafter"/>
</dbReference>
<dbReference type="EMBL" id="CACVKT020009033">
    <property type="protein sequence ID" value="CAC5419501.1"/>
    <property type="molecule type" value="Genomic_DNA"/>
</dbReference>
<evidence type="ECO:0000313" key="6">
    <source>
        <dbReference type="Proteomes" id="UP000507470"/>
    </source>
</evidence>
<feature type="region of interest" description="Disordered" evidence="3">
    <location>
        <begin position="264"/>
        <end position="293"/>
    </location>
</feature>
<dbReference type="OrthoDB" id="10252174at2759"/>
<keyword evidence="2" id="KW-0175">Coiled coil</keyword>
<feature type="coiled-coil region" evidence="2">
    <location>
        <begin position="989"/>
        <end position="1051"/>
    </location>
</feature>
<feature type="region of interest" description="Disordered" evidence="3">
    <location>
        <begin position="1139"/>
        <end position="1279"/>
    </location>
</feature>
<feature type="compositionally biased region" description="Polar residues" evidence="3">
    <location>
        <begin position="649"/>
        <end position="680"/>
    </location>
</feature>
<dbReference type="GO" id="GO:0060271">
    <property type="term" value="P:cilium assembly"/>
    <property type="evidence" value="ECO:0007669"/>
    <property type="project" value="TreeGrafter"/>
</dbReference>
<reference evidence="5 6" key="1">
    <citation type="submission" date="2020-06" db="EMBL/GenBank/DDBJ databases">
        <authorList>
            <person name="Li R."/>
            <person name="Bekaert M."/>
        </authorList>
    </citation>
    <scope>NUCLEOTIDE SEQUENCE [LARGE SCALE GENOMIC DNA]</scope>
    <source>
        <strain evidence="6">wild</strain>
    </source>
</reference>
<dbReference type="InterPro" id="IPR047002">
    <property type="entry name" value="Tcp10_C_sf"/>
</dbReference>
<feature type="compositionally biased region" description="Polar residues" evidence="3">
    <location>
        <begin position="1"/>
        <end position="22"/>
    </location>
</feature>
<dbReference type="GO" id="GO:0005814">
    <property type="term" value="C:centriole"/>
    <property type="evidence" value="ECO:0007669"/>
    <property type="project" value="TreeGrafter"/>
</dbReference>
<organism evidence="5 6">
    <name type="scientific">Mytilus coruscus</name>
    <name type="common">Sea mussel</name>
    <dbReference type="NCBI Taxonomy" id="42192"/>
    <lineage>
        <taxon>Eukaryota</taxon>
        <taxon>Metazoa</taxon>
        <taxon>Spiralia</taxon>
        <taxon>Lophotrochozoa</taxon>
        <taxon>Mollusca</taxon>
        <taxon>Bivalvia</taxon>
        <taxon>Autobranchia</taxon>
        <taxon>Pteriomorphia</taxon>
        <taxon>Mytilida</taxon>
        <taxon>Mytiloidea</taxon>
        <taxon>Mytilidae</taxon>
        <taxon>Mytilinae</taxon>
        <taxon>Mytilus</taxon>
    </lineage>
</organism>
<feature type="region of interest" description="Disordered" evidence="3">
    <location>
        <begin position="1"/>
        <end position="31"/>
    </location>
</feature>
<feature type="compositionally biased region" description="Polar residues" evidence="3">
    <location>
        <begin position="526"/>
        <end position="536"/>
    </location>
</feature>
<feature type="domain" description="Centromere protein J C-terminal" evidence="4">
    <location>
        <begin position="1487"/>
        <end position="1517"/>
    </location>
</feature>
<feature type="region of interest" description="Disordered" evidence="3">
    <location>
        <begin position="789"/>
        <end position="982"/>
    </location>
</feature>
<feature type="compositionally biased region" description="Acidic residues" evidence="3">
    <location>
        <begin position="318"/>
        <end position="342"/>
    </location>
</feature>
<feature type="compositionally biased region" description="Polar residues" evidence="3">
    <location>
        <begin position="789"/>
        <end position="801"/>
    </location>
</feature>
<feature type="compositionally biased region" description="Basic and acidic residues" evidence="3">
    <location>
        <begin position="481"/>
        <end position="500"/>
    </location>
</feature>
<proteinExistence type="inferred from homology"/>
<feature type="compositionally biased region" description="Polar residues" evidence="3">
    <location>
        <begin position="276"/>
        <end position="286"/>
    </location>
</feature>
<feature type="domain" description="Centromere protein J C-terminal" evidence="4">
    <location>
        <begin position="1449"/>
        <end position="1483"/>
    </location>
</feature>
<feature type="compositionally biased region" description="Polar residues" evidence="3">
    <location>
        <begin position="940"/>
        <end position="952"/>
    </location>
</feature>
<feature type="compositionally biased region" description="Basic and acidic residues" evidence="3">
    <location>
        <begin position="697"/>
        <end position="707"/>
    </location>
</feature>
<feature type="region of interest" description="Disordered" evidence="3">
    <location>
        <begin position="1096"/>
        <end position="1123"/>
    </location>
</feature>
<feature type="domain" description="Centromere protein J C-terminal" evidence="4">
    <location>
        <begin position="1340"/>
        <end position="1373"/>
    </location>
</feature>
<evidence type="ECO:0000259" key="4">
    <source>
        <dbReference type="Pfam" id="PF07202"/>
    </source>
</evidence>
<evidence type="ECO:0000256" key="1">
    <source>
        <dbReference type="ARBA" id="ARBA00005627"/>
    </source>
</evidence>
<feature type="compositionally biased region" description="Polar residues" evidence="3">
    <location>
        <begin position="813"/>
        <end position="829"/>
    </location>
</feature>
<dbReference type="PANTHER" id="PTHR10331">
    <property type="entry name" value="T COMPLEX PROTEIN 10"/>
    <property type="match status" value="1"/>
</dbReference>
<accession>A0A6J8EKB4</accession>
<feature type="compositionally biased region" description="Polar residues" evidence="3">
    <location>
        <begin position="426"/>
        <end position="458"/>
    </location>
</feature>
<feature type="compositionally biased region" description="Basic and acidic residues" evidence="3">
    <location>
        <begin position="414"/>
        <end position="425"/>
    </location>
</feature>
<feature type="compositionally biased region" description="Basic and acidic residues" evidence="3">
    <location>
        <begin position="890"/>
        <end position="913"/>
    </location>
</feature>
<sequence>MTSTMNSVSMGGQGMTSMNNSVSMGGQGMTSMNNMMGGQGMPPVNSMGRTMTSTMNSTGYNMTGLPLMNANIQPHMFMQTVNFDSSQNQEDMNKTMETSMDLLEQQQAMEQSKLLHRFKELRQLQIQQQEMLMKQQQDQLESLRFEQQNVHSVIAKQRKNQWGGQVNTDNHNHNNQTKQSYVDYANQSALPCPVMYVPLNDDNDEIKTNPDLFSDTNSHVGSQCTEDGFRQIPDSASEVGEIPQLPSKKPVSRVSTMHMSMKKSLTEDLEQDEGFGTQSFRSSGQTDHLRPNRKMDMMDGQEVYHEDEDSVQLVEQNLDQEEDYDDDDEEEEEEDFDEEDDQDHVTSEEEDRPITGATLDDRPVLGIGEEQLRAEEERMRLQASKGENVDSPKRCFLKKGQGIARYGLQSKSKPIKDLKSVKPKVDSNSSQQNRPSKPDTQQNKSARQDSNSSQQNKTAKGDNRLNKMSKGDNLTKPQKAGGKEDSQGTKKRATWQDRNKLNLKTSPAKNQKLIKSPNAREDTLPKYQQTSNVNDQKVQDKRQLNKPPGKGELPKGRQPIQKPGGNVNKQQRIEERETLSKSPDFISDNDSFVARINQRAKNDVLEKEEVDEFEYLENCADNMSFCSQSSFVTKILQKDRMKHDPLKPLQQSPRTSVAMQLQATIKNATQQHQSLQQNAHRNVESENIEQPVLQPEQVKKQELKVTKPQDQSDEEDESSVEEDDKENEDEEEEDSEEESSDETESEDDSDSDDSDEELPKSPTKVMTRKVASQNTVSNLLQKLKINSHNDSTASLNTSSYVPNPKSPLVISKEVTTASKSKSDTNSQGFNGLDESIDSTDFKIHSQISSLRKSTDSTSDDGKNDSDDSENSYSNLKILPKRTGKYNSSETDSKLTSDSDNKLQSESDDKHSSDFDDEEEWGDTTLKAKSPKEKRNDQEETSNGSETPPTSKLVSKLFPKLKPQPSKQQIQDQQKLQTVNHTAANDGVQSKVLREKLAELEKEIEKFRSENVNLDKLRKEREEGLSRLKKEITDFEKEKNKELIRIQDYKTEEMKKLKHEKKMFEKYQKAARDIPNKKEREEIEMLKIRSVDLQEEMKRKETRWTSSNSRLRSKIEQLEQENSELKEEIKLMEKRRLEWLQKEQNNKGKSKSAPRSSTPSQLVPTQNSADFQTTDSDEEKDPVRDSSSSKTSYSQMSLRATQSATQVRVPGIPAQQSSSQPSLPNRTAQPNYTSLPGGSKTVQPSFTGHPGPSKTSNFSSQPGPAKSPQPGFSNAQQKSQDHLLRMSLMEDVPRGGAVVAMPQDTSLYTDTEGDTTNSANVPRKTASKYSVDRSMIDKGNSGYDEFQHNDGKIERIYKTGAREILFGNGTRKEISADGKSIVVSFFNGDIKQIMPDQRVVYYYAEAQTTHSHYPDGLEVLQFPNNQVEKHYPDGTKEITFADQTIKYLFPNGSEESIFSDGTVIRVDKNGDKTMEFPNGQREIHTNDYKKREYPDGTVKTVYPDGRQETRYSNGRIRVKDRDGNVIVDRRC</sequence>
<feature type="compositionally biased region" description="Basic and acidic residues" evidence="3">
    <location>
        <begin position="1112"/>
        <end position="1123"/>
    </location>
</feature>
<feature type="compositionally biased region" description="Polar residues" evidence="3">
    <location>
        <begin position="1220"/>
        <end position="1245"/>
    </location>
</feature>
<dbReference type="GO" id="GO:0061511">
    <property type="term" value="P:centriole elongation"/>
    <property type="evidence" value="ECO:0007669"/>
    <property type="project" value="TreeGrafter"/>
</dbReference>
<feature type="region of interest" description="Disordered" evidence="3">
    <location>
        <begin position="316"/>
        <end position="592"/>
    </location>
</feature>